<accession>A0A645ASA3</accession>
<dbReference type="InterPro" id="IPR040072">
    <property type="entry name" value="Methyltransferase_A"/>
</dbReference>
<keyword evidence="3" id="KW-0004">4Fe-4S</keyword>
<dbReference type="GO" id="GO:0051539">
    <property type="term" value="F:4 iron, 4 sulfur cluster binding"/>
    <property type="evidence" value="ECO:0007669"/>
    <property type="project" value="UniProtKB-KW"/>
</dbReference>
<evidence type="ECO:0000256" key="11">
    <source>
        <dbReference type="ARBA" id="ARBA00023004"/>
    </source>
</evidence>
<dbReference type="Gene3D" id="1.10.150.530">
    <property type="match status" value="1"/>
</dbReference>
<dbReference type="HAMAP" id="MF_01849">
    <property type="entry name" value="RNA_methyltr_RlmN"/>
    <property type="match status" value="1"/>
</dbReference>
<keyword evidence="13" id="KW-1015">Disulfide bond</keyword>
<evidence type="ECO:0000256" key="9">
    <source>
        <dbReference type="ARBA" id="ARBA00022694"/>
    </source>
</evidence>
<comment type="subcellular location">
    <subcellularLocation>
        <location evidence="2">Cytoplasm</location>
    </subcellularLocation>
</comment>
<dbReference type="FunFam" id="3.20.20.70:FF:000014">
    <property type="entry name" value="Probable dual-specificity RNA methyltransferase RlmN"/>
    <property type="match status" value="1"/>
</dbReference>
<keyword evidence="6 15" id="KW-0489">Methyltransferase</keyword>
<evidence type="ECO:0000256" key="7">
    <source>
        <dbReference type="ARBA" id="ARBA00022679"/>
    </source>
</evidence>
<keyword evidence="5" id="KW-0698">rRNA processing</keyword>
<dbReference type="GO" id="GO:0030488">
    <property type="term" value="P:tRNA methylation"/>
    <property type="evidence" value="ECO:0007669"/>
    <property type="project" value="InterPro"/>
</dbReference>
<dbReference type="Pfam" id="PF21016">
    <property type="entry name" value="RlmN_N"/>
    <property type="match status" value="1"/>
</dbReference>
<dbReference type="AlphaFoldDB" id="A0A645ASA3"/>
<evidence type="ECO:0000256" key="2">
    <source>
        <dbReference type="ARBA" id="ARBA00004496"/>
    </source>
</evidence>
<keyword evidence="7 15" id="KW-0808">Transferase</keyword>
<dbReference type="InterPro" id="IPR013785">
    <property type="entry name" value="Aldolase_TIM"/>
</dbReference>
<dbReference type="GO" id="GO:0046872">
    <property type="term" value="F:metal ion binding"/>
    <property type="evidence" value="ECO:0007669"/>
    <property type="project" value="UniProtKB-KW"/>
</dbReference>
<dbReference type="SMART" id="SM00729">
    <property type="entry name" value="Elp3"/>
    <property type="match status" value="1"/>
</dbReference>
<comment type="caution">
    <text evidence="15">The sequence shown here is derived from an EMBL/GenBank/DDBJ whole genome shotgun (WGS) entry which is preliminary data.</text>
</comment>
<keyword evidence="9" id="KW-0819">tRNA processing</keyword>
<dbReference type="InterPro" id="IPR007197">
    <property type="entry name" value="rSAM"/>
</dbReference>
<dbReference type="InterPro" id="IPR058240">
    <property type="entry name" value="rSAM_sf"/>
</dbReference>
<dbReference type="CDD" id="cd01335">
    <property type="entry name" value="Radical_SAM"/>
    <property type="match status" value="1"/>
</dbReference>
<dbReference type="GO" id="GO:0005737">
    <property type="term" value="C:cytoplasm"/>
    <property type="evidence" value="ECO:0007669"/>
    <property type="project" value="UniProtKB-SubCell"/>
</dbReference>
<dbReference type="PANTHER" id="PTHR30544:SF5">
    <property type="entry name" value="RADICAL SAM CORE DOMAIN-CONTAINING PROTEIN"/>
    <property type="match status" value="1"/>
</dbReference>
<feature type="domain" description="Radical SAM core" evidence="14">
    <location>
        <begin position="107"/>
        <end position="342"/>
    </location>
</feature>
<dbReference type="GO" id="GO:0070475">
    <property type="term" value="P:rRNA base methylation"/>
    <property type="evidence" value="ECO:0007669"/>
    <property type="project" value="InterPro"/>
</dbReference>
<evidence type="ECO:0000313" key="15">
    <source>
        <dbReference type="EMBL" id="MPM55201.1"/>
    </source>
</evidence>
<dbReference type="SFLD" id="SFLDF00275">
    <property type="entry name" value="adenosine_C2_methyltransferase"/>
    <property type="match status" value="1"/>
</dbReference>
<evidence type="ECO:0000256" key="3">
    <source>
        <dbReference type="ARBA" id="ARBA00022485"/>
    </source>
</evidence>
<dbReference type="SFLD" id="SFLDG01062">
    <property type="entry name" value="methyltransferase_(Class_A)"/>
    <property type="match status" value="1"/>
</dbReference>
<dbReference type="SUPFAM" id="SSF102114">
    <property type="entry name" value="Radical SAM enzymes"/>
    <property type="match status" value="1"/>
</dbReference>
<dbReference type="EMBL" id="VSSQ01015162">
    <property type="protein sequence ID" value="MPM55201.1"/>
    <property type="molecule type" value="Genomic_DNA"/>
</dbReference>
<name>A0A645ASA3_9ZZZZ</name>
<evidence type="ECO:0000256" key="4">
    <source>
        <dbReference type="ARBA" id="ARBA00022490"/>
    </source>
</evidence>
<dbReference type="GO" id="GO:0008173">
    <property type="term" value="F:RNA methyltransferase activity"/>
    <property type="evidence" value="ECO:0007669"/>
    <property type="project" value="InterPro"/>
</dbReference>
<evidence type="ECO:0000259" key="14">
    <source>
        <dbReference type="PROSITE" id="PS51918"/>
    </source>
</evidence>
<dbReference type="PANTHER" id="PTHR30544">
    <property type="entry name" value="23S RRNA METHYLTRANSFERASE"/>
    <property type="match status" value="1"/>
</dbReference>
<keyword evidence="4" id="KW-0963">Cytoplasm</keyword>
<dbReference type="Pfam" id="PF04055">
    <property type="entry name" value="Radical_SAM"/>
    <property type="match status" value="1"/>
</dbReference>
<dbReference type="SFLD" id="SFLDS00029">
    <property type="entry name" value="Radical_SAM"/>
    <property type="match status" value="1"/>
</dbReference>
<dbReference type="InterPro" id="IPR006638">
    <property type="entry name" value="Elp3/MiaA/NifB-like_rSAM"/>
</dbReference>
<keyword evidence="8" id="KW-0949">S-adenosyl-L-methionine</keyword>
<protein>
    <submittedName>
        <fullName evidence="15">Putative dual-specificity RNA methyltransferase RlmN</fullName>
        <ecNumber evidence="15">2.1.1.192</ecNumber>
    </submittedName>
</protein>
<dbReference type="InterPro" id="IPR048641">
    <property type="entry name" value="RlmN_N"/>
</dbReference>
<evidence type="ECO:0000256" key="5">
    <source>
        <dbReference type="ARBA" id="ARBA00022552"/>
    </source>
</evidence>
<keyword evidence="11" id="KW-0408">Iron</keyword>
<proteinExistence type="inferred from homology"/>
<evidence type="ECO:0000256" key="8">
    <source>
        <dbReference type="ARBA" id="ARBA00022691"/>
    </source>
</evidence>
<dbReference type="Gene3D" id="3.20.20.70">
    <property type="entry name" value="Aldolase class I"/>
    <property type="match status" value="1"/>
</dbReference>
<evidence type="ECO:0000256" key="6">
    <source>
        <dbReference type="ARBA" id="ARBA00022603"/>
    </source>
</evidence>
<dbReference type="EC" id="2.1.1.192" evidence="15"/>
<evidence type="ECO:0000256" key="13">
    <source>
        <dbReference type="ARBA" id="ARBA00023157"/>
    </source>
</evidence>
<keyword evidence="10" id="KW-0479">Metal-binding</keyword>
<dbReference type="NCBIfam" id="TIGR00048">
    <property type="entry name" value="rRNA_mod_RlmN"/>
    <property type="match status" value="1"/>
</dbReference>
<dbReference type="InterPro" id="IPR004383">
    <property type="entry name" value="rRNA_lsu_MTrfase_RlmN/Cfr"/>
</dbReference>
<reference evidence="15" key="1">
    <citation type="submission" date="2019-08" db="EMBL/GenBank/DDBJ databases">
        <authorList>
            <person name="Kucharzyk K."/>
            <person name="Murdoch R.W."/>
            <person name="Higgins S."/>
            <person name="Loffler F."/>
        </authorList>
    </citation>
    <scope>NUCLEOTIDE SEQUENCE</scope>
</reference>
<dbReference type="PROSITE" id="PS51918">
    <property type="entry name" value="RADICAL_SAM"/>
    <property type="match status" value="1"/>
</dbReference>
<sequence>MINNTDTKPLKKYDIRSMFPEEIQALIVPLGFERYRAEQIFSWLYKGTDSFEDMTNLSRTARTILNDHFYIETPKINTSFKSKEDGTIKLLLEFPDGEFAECVALGYKYGYSACVSSQAGCKMGCSFCASTKAGFTRDLTAGEILVQIEMLQRELRKELPEAKIGHVVMMGIGEPLDNYNNSIKFIRLANDPRGYNIGMRNISLSTCGLVDKINKLAEEDLPITLSVSLHAPNNELRSSLMPVNNKYPIEELIYACREYIRKTGRRISFEYSLIHGVNDTPECAKELSKLLAGMMCHVNVIPVNPISEKSFKGSPKERILLFTNLLSLGKINVTVRRTLGADIDAACGQLRRKRKQN</sequence>
<evidence type="ECO:0000256" key="12">
    <source>
        <dbReference type="ARBA" id="ARBA00023014"/>
    </source>
</evidence>
<evidence type="ECO:0000256" key="1">
    <source>
        <dbReference type="ARBA" id="ARBA00001966"/>
    </source>
</evidence>
<comment type="cofactor">
    <cofactor evidence="1">
        <name>[4Fe-4S] cluster</name>
        <dbReference type="ChEBI" id="CHEBI:49883"/>
    </cofactor>
</comment>
<gene>
    <name evidence="15" type="primary">rlmN_29</name>
    <name evidence="15" type="ORF">SDC9_101994</name>
</gene>
<keyword evidence="12" id="KW-0411">Iron-sulfur</keyword>
<dbReference type="InterPro" id="IPR027492">
    <property type="entry name" value="RNA_MTrfase_RlmN"/>
</dbReference>
<dbReference type="PIRSF" id="PIRSF006004">
    <property type="entry name" value="CHP00048"/>
    <property type="match status" value="1"/>
</dbReference>
<organism evidence="15">
    <name type="scientific">bioreactor metagenome</name>
    <dbReference type="NCBI Taxonomy" id="1076179"/>
    <lineage>
        <taxon>unclassified sequences</taxon>
        <taxon>metagenomes</taxon>
        <taxon>ecological metagenomes</taxon>
    </lineage>
</organism>
<evidence type="ECO:0000256" key="10">
    <source>
        <dbReference type="ARBA" id="ARBA00022723"/>
    </source>
</evidence>